<dbReference type="GO" id="GO:0005634">
    <property type="term" value="C:nucleus"/>
    <property type="evidence" value="ECO:0007669"/>
    <property type="project" value="UniProtKB-SubCell"/>
</dbReference>
<keyword evidence="19" id="KW-0539">Nucleus</keyword>
<dbReference type="Pfam" id="PF00035">
    <property type="entry name" value="dsrm"/>
    <property type="match status" value="3"/>
</dbReference>
<feature type="domain" description="SEC7" evidence="28">
    <location>
        <begin position="699"/>
        <end position="888"/>
    </location>
</feature>
<dbReference type="InterPro" id="IPR015403">
    <property type="entry name" value="Mon2/Sec7/BIG1-like_HDS"/>
</dbReference>
<dbReference type="InterPro" id="IPR023394">
    <property type="entry name" value="Sec7_C_sf"/>
</dbReference>
<protein>
    <recommendedName>
        <fullName evidence="23">Double-stranded RNA-binding protein Staufen homolog 1</fullName>
    </recommendedName>
    <alternativeName>
        <fullName evidence="21">Chromosome segregation 1-like protein</fullName>
    </alternativeName>
    <alternativeName>
        <fullName evidence="7">Exportin-2</fullName>
    </alternativeName>
    <alternativeName>
        <fullName evidence="20">Importin-alpha re-exporter</fullName>
    </alternativeName>
</protein>
<dbReference type="Pfam" id="PF16482">
    <property type="entry name" value="Staufen_C"/>
    <property type="match status" value="1"/>
</dbReference>
<dbReference type="CDD" id="cd19883">
    <property type="entry name" value="DSRM_STAU1_rpt3"/>
    <property type="match status" value="1"/>
</dbReference>
<dbReference type="InterPro" id="IPR035999">
    <property type="entry name" value="Sec7_dom_sf"/>
</dbReference>
<dbReference type="PROSITE" id="PS50166">
    <property type="entry name" value="IMPORTIN_B_NT"/>
    <property type="match status" value="1"/>
</dbReference>
<dbReference type="SMART" id="SM00913">
    <property type="entry name" value="IBN_N"/>
    <property type="match status" value="1"/>
</dbReference>
<feature type="compositionally biased region" description="Polar residues" evidence="25">
    <location>
        <begin position="3692"/>
        <end position="3705"/>
    </location>
</feature>
<feature type="compositionally biased region" description="Basic and acidic residues" evidence="25">
    <location>
        <begin position="3472"/>
        <end position="3490"/>
    </location>
</feature>
<evidence type="ECO:0000256" key="15">
    <source>
        <dbReference type="ARBA" id="ARBA00022884"/>
    </source>
</evidence>
<evidence type="ECO:0000256" key="18">
    <source>
        <dbReference type="ARBA" id="ARBA00023136"/>
    </source>
</evidence>
<feature type="region of interest" description="Disordered" evidence="25">
    <location>
        <begin position="3684"/>
        <end position="3705"/>
    </location>
</feature>
<dbReference type="CDD" id="cd19881">
    <property type="entry name" value="DSRM_STAU1_rpt2"/>
    <property type="match status" value="1"/>
</dbReference>
<sequence>MQFPAREEDTRTKSMFVSRALEKILSEKEVRRPPHGQLRRACQVALATPTRCRCPRRAPWSLSDVGSAAVDNWRFHSQSFHFTQRLSPGRQPKAATKDEIKAELEEQSQGSETIPKANFIEADKYFLPFELACQSKSPRIVSTSLDCLQKLIAYGHITGNAPDSGAPGKRLIDRIVETVCNCFQGPQTDEGVQLQIIKALLTAVTSPYIEIHEGTILQTVRTCYNIYLASKNLINQTTAKATLTQMLNVIFTRMENQAMQETRELEKSIQQKSQSPMIHTVSGSPKFSRLKNSQQESKPSTPVKADLTNGEPEKKENGDDKPQDDSTSAELEEETDGGKEIVKEILEDMVTSAVRASLDEELLKQGLSESSRILSELGTAVLASPSGSHENQQANGISDDRQSVSSTDNLETDVPGPQTVAKFSHILQKDAFLVFRSLCKLSMKPLGDGPPDPKSHEMRSKIVSLQLLLSVLQNAGPVFRTHEMFINAIKQYLCVALSKNGVSSVPDVFELSLAIFLTLLSNFKIHLKMQIEVFFKEIFLNILETSTSSFEHKWMVIQTLTRISADAQCVVDIYVNYDCDLNAANIFERLVNDLSKIAQGRSGHELGMTPLQELSLRKKGLECLVSVLKCMVEWSKDLYVNPNHQASIGPDKPSGQEIGEGRCLEIGGRRSSASSLDSTVSSGIGSVGIQSAIADDPEQFEVIKQQKEIIEHGIELFNKKSKRGLQYLQEQGMLGVTAEDIAQFLHQEERLCFSQVGEFLGDSNKFNKEVMYAYVDLLDFCGKDFVSALRIFLEGFRLPGEAQKIDRLMEKFAARYIECNQGQTLFASADTAYVLAYSIIMLTTDLHSPQVKNKMTKEQYIKMNRGINDSKDLPEEYLSTIYDEIEGKKIAMKDTKEYAITTKSTKPSVSNEKQRRLLYNLEMEQMAKTAKALMEAVSHAKAPFTSATHLDHVRPMFKLVWTPLLAAYSVGLQNCDDTEVASLCLEGIRCAIRIACIFGMQLERDAYVQALARFSLLTASSSITEMKQKNIDTIKTLITVAHTDGNYLGNSWHEILKCISQLELAQLIGTGVKTRYLSGSGREREGSLKGFTSGGEDFMGLGLGNFVGGSVDRRQIASIQESVGETSSQSVVVAVDRIFTGSTRLDGNAIVDFVRWLCAVSMDELASPHHPRMFSLQKIVEISYYNMNRIRLQWSRIWHVIGDHFNKVGCNPNEDVAIFAVDSLRQLSMKFLEKGELANFRFQKDFLRPFEHIMKKNRSPTIRDMVIRCIAQMVNSQAANIRSGWKNIFAVFHQAASDHDGNIVELAFQTTAHIVTTIFQQHFPAAIDSFQDAVKCLSEFACNAAFPDTSMEAIRLIRYCAKYVSERPQVLREYTSDDMNVAPGDRVWVRGWFPILFELSCIINRCKLDVRTRGLTVMFEIMKSYGQTFEKHWWQDLFRIVFRIFDNMKLPELQTEKSEWMTTTCNHALYAICDVFTQFYEALNEILLADIFTQLHWCVKQDNEQLARSGTNCLESLVILNGQKFSPEVWDQTCNCMLEIFKTTIPHVLLTWRPAGMEDDSSEKHLEVDLDRQSLSSKNASERGQSQFSNPTDESWKGGPYSNQKLFASLLIKCVVQLELIQTIDNIVFYPATSKKEDAEHMAAAQRDTLDTDIHIDTEDQGMYKCMSSQHLFKLLDCLQESHSFSKAFNSNYEQRTVLWRAGFKGKSKPNLLKQETSSLACCLRILFRMYVDENRRDSWEAIQEKLLNVCSEALAYFITVNSESHREAWTNLLLLLLTKTLKVSDEKFKAHASTYYPYLCEIMQFDLIPELRAVLRKFFLRIGSRLWIGSGGRVGESWRRNCVVPSPRRRRRRAASSRFEWDPSGLVMELSDANLQTLTEYLKKTLDPDPAIRRPAEKFLESVEGSQNYPLLLLTLLEKSQDNVIKVCASVTFKNYIKRNWRIIEDEPDKICETDRIAIKANIVHLMLSSPEQIQKQLSDAISIIGREDFPQKWPDLLTEMVNRFQSGDFHVINGVLRTAHSLFKRYRHEFKSNELWTEIKLVLDAFALPLTNLFKATIELCSTHANDASALKVLFSSLILIAKLFYSLNFQDLPEFFEDNMETWMMNFHNLLTLDNKLLQTDDEEEAGLLELLKSQICDNAALYAQKYDEEFQPYLPRFVTAIWNLLVTTGQEVKYDLLVSNAIQFLASVCERPHYKHLFEDQNTLTSICEKVIVPNMEFRAADEEAFEDNSEEYIRRDLEGSDIDTRRRAACDLVRGLCKFFEGPVTGIFSGYVNSMLQEYAKNPSVNWKHKDAAIYLVTSLASKAQTQKHGITQANELVNLTEFFMNHILPDLKSPNVNEFPVLKADGIKYIMIFRNQVPKEHLLVSIPLLINYLQAESIVVHTYAAHALERLFTMKGANNTTLISASEMIPCVEMLLTNLFKALTLPGSSENEYIMKAIMRSFSLLQEAIIPYIPSLITQLTEKLLAVSKNPSKPHFNHYMFESICLSIRITCRANPAAVGSFEDALFMVFTEILQNDVQEFIPYVFQVMSLLLEMHKNDIPSSYMALFPHLLQPILWERSGNIPPLVRLLQAYLERGANTIASAAADKIPGLLGVFQKLIASKLNDHQGFYLLNSIIEHMPPESIDQYRKQIFILLFQRLQNSKTTKFIKSFLVFINLYCIKYGAIALQEIFDSIQPKMFGMVLEKIIIPEIQKVSGLVEKKICAVGITKILTECPPMMDTEYTKLWTPLLQALIGLFELPEDDTLPDEEHFIDIEDTPGYQTAFSQLAFAGKKEHDPVGQIVNNPKIHLAQSLHKLSTACPGRVPSMLSTSLNAEALQFLQGYLQAATQCDYHQQGSSARLTGPAATPSAAEGSESRETLTDGNVFLVVTLEHAGCGSHPGAIRATMQKLFKSRPLTTTTACVVLGGAINSCQGRGSSFSLSPRVMPSLPSRPELAPLILFSVCPVSAAAASRSLPSPSPDPPFLGATNGLSRPIARRQHEPAREPQPRQTSGNFHHINIILGTNTQSKLSQEHQKVQIQALIQKKTCIQGQPLSIPSPTSSLPSENAGRPIQNSALPSASVTSTSVAAVSSNMANPKEKTPMCLVNELARFNKIQPEYKLLSEQGPAHSKVFTVQLTLGDQHWEAEGTSIKKAQHAAAAKALEGTRFPKPTARPSRNEGKNPDSVTPTVELNALCMKLGKKPMYKPIDPYTEMRSTYNYNMRGGAYPPRYFYPFPVGPWLYQVELSIGGQQFHGKGRTRQAAKHDAAAKALKILQNEPLPEKPEINGREPDDENLNKSEISQVFEIALKRNLPVNFEFLPLKQVTRESGPPHMKSFVTKVSVGEFMGEGEGKSKKISKKNAAIAVLEELKKLPPLPTVEKMKPRIKKKTKTIVKTSPEYGQGMNPISRLAQIQQAKKEKEPEYMLITERGLPRRREFVMQVKVGMHTAEGMGTNKKVAKRNAAENMLELLGFKVPQPQPPKPALKTEEKTPVKKPGDGRKVTFFEPGSEETSSSNKEDEFRMPYLSHQQLPAGILPMVPEVAQAVGVNQGHHTKEFSRAAPNPAKATVTAMIARELLYGGTSPTAETIIKNSSLGHVPHGPLTRPSEQLDYLSGVQGIQVEYKDFPKNNKNEFVSLINCSSQPPLISHGIGKDVESCHDMAALNILKLLSELDQQSTEMPRTGNGPMSVCVKQEMENDPLLKPASSNTLGQTLDTTA</sequence>
<dbReference type="SMART" id="SM00358">
    <property type="entry name" value="DSRM"/>
    <property type="match status" value="4"/>
</dbReference>
<keyword evidence="12" id="KW-0344">Guanine-nucleotide releasing factor</keyword>
<dbReference type="InterPro" id="IPR016024">
    <property type="entry name" value="ARM-type_fold"/>
</dbReference>
<dbReference type="GO" id="GO:0031267">
    <property type="term" value="F:small GTPase binding"/>
    <property type="evidence" value="ECO:0007669"/>
    <property type="project" value="InterPro"/>
</dbReference>
<evidence type="ECO:0000256" key="9">
    <source>
        <dbReference type="ARBA" id="ARBA00022481"/>
    </source>
</evidence>
<dbReference type="PROSITE" id="PS50190">
    <property type="entry name" value="SEC7"/>
    <property type="match status" value="1"/>
</dbReference>
<dbReference type="GO" id="GO:0032012">
    <property type="term" value="P:regulation of ARF protein signal transduction"/>
    <property type="evidence" value="ECO:0007669"/>
    <property type="project" value="InterPro"/>
</dbReference>
<dbReference type="InterPro" id="IPR044475">
    <property type="entry name" value="STAU1_DSRM_3"/>
</dbReference>
<evidence type="ECO:0000256" key="22">
    <source>
        <dbReference type="ARBA" id="ARBA00057371"/>
    </source>
</evidence>
<dbReference type="Pfam" id="PF20252">
    <property type="entry name" value="BIG2_C"/>
    <property type="match status" value="1"/>
</dbReference>
<comment type="caution">
    <text evidence="29">The sequence shown here is derived from an EMBL/GenBank/DDBJ whole genome shotgun (WGS) entry which is preliminary data.</text>
</comment>
<dbReference type="FunFam" id="3.30.160.20:FF:000014">
    <property type="entry name" value="double-stranded RNA-binding protein Staufen homolog 1 isoform X1"/>
    <property type="match status" value="1"/>
</dbReference>
<dbReference type="CDD" id="cd19879">
    <property type="entry name" value="DSRM_STAU1_rpt1"/>
    <property type="match status" value="1"/>
</dbReference>
<feature type="domain" description="Importin N-terminal" evidence="27">
    <location>
        <begin position="1897"/>
        <end position="1970"/>
    </location>
</feature>
<dbReference type="Pfam" id="PF16213">
    <property type="entry name" value="DCB"/>
    <property type="match status" value="1"/>
</dbReference>
<evidence type="ECO:0000256" key="16">
    <source>
        <dbReference type="ARBA" id="ARBA00022927"/>
    </source>
</evidence>
<dbReference type="FunFam" id="3.30.160.20:FF:000024">
    <property type="entry name" value="double-stranded RNA-binding protein Staufen homolog 1 isoform X1"/>
    <property type="match status" value="1"/>
</dbReference>
<evidence type="ECO:0000256" key="21">
    <source>
        <dbReference type="ARBA" id="ARBA00032265"/>
    </source>
</evidence>
<keyword evidence="17" id="KW-0333">Golgi apparatus</keyword>
<keyword evidence="13" id="KW-0677">Repeat</keyword>
<dbReference type="GO" id="GO:0048471">
    <property type="term" value="C:perinuclear region of cytoplasm"/>
    <property type="evidence" value="ECO:0007669"/>
    <property type="project" value="UniProtKB-SubCell"/>
</dbReference>
<proteinExistence type="inferred from homology"/>
<dbReference type="InterPro" id="IPR000904">
    <property type="entry name" value="Sec7_dom"/>
</dbReference>
<evidence type="ECO:0000256" key="8">
    <source>
        <dbReference type="ARBA" id="ARBA00022448"/>
    </source>
</evidence>
<dbReference type="InterPro" id="IPR046455">
    <property type="entry name" value="Sec7/BIG1-like_C"/>
</dbReference>
<feature type="region of interest" description="Disordered" evidence="25">
    <location>
        <begin position="2842"/>
        <end position="2865"/>
    </location>
</feature>
<feature type="region of interest" description="Disordered" evidence="25">
    <location>
        <begin position="2958"/>
        <end position="2977"/>
    </location>
</feature>
<dbReference type="Gene3D" id="3.30.160.20">
    <property type="match status" value="5"/>
</dbReference>
<dbReference type="InterPro" id="IPR014720">
    <property type="entry name" value="dsRBD_dom"/>
</dbReference>
<dbReference type="Pfam" id="PF03378">
    <property type="entry name" value="CAS_CSE1"/>
    <property type="match status" value="1"/>
</dbReference>
<dbReference type="GO" id="GO:0005794">
    <property type="term" value="C:Golgi apparatus"/>
    <property type="evidence" value="ECO:0007669"/>
    <property type="project" value="UniProtKB-SubCell"/>
</dbReference>
<keyword evidence="18" id="KW-0472">Membrane</keyword>
<dbReference type="Pfam" id="PF09324">
    <property type="entry name" value="Sec7-like_HDS"/>
    <property type="match status" value="1"/>
</dbReference>
<evidence type="ECO:0000313" key="30">
    <source>
        <dbReference type="Proteomes" id="UP001474421"/>
    </source>
</evidence>
<evidence type="ECO:0000256" key="13">
    <source>
        <dbReference type="ARBA" id="ARBA00022737"/>
    </source>
</evidence>
<dbReference type="CDD" id="cd19885">
    <property type="entry name" value="DSRM_STAU1_rpt4"/>
    <property type="match status" value="1"/>
</dbReference>
<comment type="subcellular location">
    <subcellularLocation>
        <location evidence="4">Cytoplasm</location>
        <location evidence="4">Perinuclear region</location>
    </subcellularLocation>
    <subcellularLocation>
        <location evidence="5">Golgi apparatus</location>
        <location evidence="5">trans-Golgi network</location>
    </subcellularLocation>
    <subcellularLocation>
        <location evidence="2">Membrane</location>
    </subcellularLocation>
    <subcellularLocation>
        <location evidence="1">Nucleus</location>
    </subcellularLocation>
    <subcellularLocation>
        <location evidence="3">Rough endoplasmic reticulum</location>
    </subcellularLocation>
</comment>
<dbReference type="InterPro" id="IPR032478">
    <property type="entry name" value="Staufen_C"/>
</dbReference>
<evidence type="ECO:0000256" key="5">
    <source>
        <dbReference type="ARBA" id="ARBA00004601"/>
    </source>
</evidence>
<evidence type="ECO:0000256" key="19">
    <source>
        <dbReference type="ARBA" id="ARBA00023242"/>
    </source>
</evidence>
<feature type="compositionally biased region" description="Polar residues" evidence="25">
    <location>
        <begin position="270"/>
        <end position="300"/>
    </location>
</feature>
<dbReference type="Gene3D" id="6.10.250.1360">
    <property type="match status" value="1"/>
</dbReference>
<dbReference type="InterPro" id="IPR005043">
    <property type="entry name" value="XPO2_C"/>
</dbReference>
<dbReference type="InterPro" id="IPR011989">
    <property type="entry name" value="ARM-like"/>
</dbReference>
<dbReference type="Gene3D" id="1.25.10.10">
    <property type="entry name" value="Leucine-rich Repeat Variant"/>
    <property type="match status" value="2"/>
</dbReference>
<dbReference type="GO" id="GO:0032991">
    <property type="term" value="C:protein-containing complex"/>
    <property type="evidence" value="ECO:0007669"/>
    <property type="project" value="UniProtKB-ARBA"/>
</dbReference>
<dbReference type="Pfam" id="PF01369">
    <property type="entry name" value="Sec7"/>
    <property type="match status" value="1"/>
</dbReference>
<dbReference type="GO" id="GO:0005791">
    <property type="term" value="C:rough endoplasmic reticulum"/>
    <property type="evidence" value="ECO:0007669"/>
    <property type="project" value="UniProtKB-SubCell"/>
</dbReference>
<evidence type="ECO:0000256" key="25">
    <source>
        <dbReference type="SAM" id="MobiDB-lite"/>
    </source>
</evidence>
<dbReference type="FunFam" id="3.30.160.20:FF:000007">
    <property type="entry name" value="Double-stranded RNA-binding protein Staufen homolog 1"/>
    <property type="match status" value="1"/>
</dbReference>
<keyword evidence="10" id="KW-0963">Cytoplasm</keyword>
<dbReference type="Gene3D" id="1.10.220.20">
    <property type="match status" value="1"/>
</dbReference>
<dbReference type="PANTHER" id="PTHR10663:SF124">
    <property type="entry name" value="BREFELDIN A-INHIBITED GUANINE NUCLEOTIDE-EXCHANGE PROTEIN 2"/>
    <property type="match status" value="1"/>
</dbReference>
<evidence type="ECO:0000256" key="1">
    <source>
        <dbReference type="ARBA" id="ARBA00004123"/>
    </source>
</evidence>
<dbReference type="Pfam" id="PF08506">
    <property type="entry name" value="Cse1"/>
    <property type="match status" value="1"/>
</dbReference>
<keyword evidence="30" id="KW-1185">Reference proteome</keyword>
<evidence type="ECO:0000259" key="27">
    <source>
        <dbReference type="PROSITE" id="PS50166"/>
    </source>
</evidence>
<dbReference type="InterPro" id="IPR001494">
    <property type="entry name" value="Importin-beta_N"/>
</dbReference>
<keyword evidence="11" id="KW-0597">Phosphoprotein</keyword>
<name>A0AAW1BRN4_CROAD</name>
<dbReference type="Pfam" id="PF12783">
    <property type="entry name" value="Sec7-like_HUS"/>
    <property type="match status" value="1"/>
</dbReference>
<feature type="compositionally biased region" description="Polar residues" evidence="25">
    <location>
        <begin position="385"/>
        <end position="396"/>
    </location>
</feature>
<feature type="domain" description="DRBM" evidence="26">
    <location>
        <begin position="3392"/>
        <end position="3460"/>
    </location>
</feature>
<dbReference type="GO" id="GO:0036464">
    <property type="term" value="C:cytoplasmic ribonucleoprotein granule"/>
    <property type="evidence" value="ECO:0007669"/>
    <property type="project" value="UniProtKB-ARBA"/>
</dbReference>
<evidence type="ECO:0000256" key="2">
    <source>
        <dbReference type="ARBA" id="ARBA00004370"/>
    </source>
</evidence>
<dbReference type="GO" id="GO:0043005">
    <property type="term" value="C:neuron projection"/>
    <property type="evidence" value="ECO:0007669"/>
    <property type="project" value="UniProtKB-ARBA"/>
</dbReference>
<feature type="region of interest" description="Disordered" evidence="25">
    <location>
        <begin position="383"/>
        <end position="415"/>
    </location>
</feature>
<evidence type="ECO:0000256" key="3">
    <source>
        <dbReference type="ARBA" id="ARBA00004427"/>
    </source>
</evidence>
<keyword evidence="14" id="KW-0256">Endoplasmic reticulum</keyword>
<dbReference type="GO" id="GO:0005085">
    <property type="term" value="F:guanyl-nucleotide exchange factor activity"/>
    <property type="evidence" value="ECO:0007669"/>
    <property type="project" value="UniProtKB-KW"/>
</dbReference>
<dbReference type="SUPFAM" id="SSF48425">
    <property type="entry name" value="Sec7 domain"/>
    <property type="match status" value="1"/>
</dbReference>
<evidence type="ECO:0000256" key="12">
    <source>
        <dbReference type="ARBA" id="ARBA00022658"/>
    </source>
</evidence>
<dbReference type="InterPro" id="IPR032629">
    <property type="entry name" value="DCB_dom"/>
</dbReference>
<evidence type="ECO:0000256" key="11">
    <source>
        <dbReference type="ARBA" id="ARBA00022553"/>
    </source>
</evidence>
<dbReference type="GO" id="GO:0016020">
    <property type="term" value="C:membrane"/>
    <property type="evidence" value="ECO:0007669"/>
    <property type="project" value="UniProtKB-SubCell"/>
</dbReference>
<dbReference type="InterPro" id="IPR032691">
    <property type="entry name" value="Mon2/Sec7/BIG1-like_HUS"/>
</dbReference>
<evidence type="ECO:0000256" key="24">
    <source>
        <dbReference type="PROSITE-ProRule" id="PRU00266"/>
    </source>
</evidence>
<feature type="domain" description="DRBM" evidence="26">
    <location>
        <begin position="3286"/>
        <end position="3359"/>
    </location>
</feature>
<organism evidence="29 30">
    <name type="scientific">Crotalus adamanteus</name>
    <name type="common">Eastern diamondback rattlesnake</name>
    <dbReference type="NCBI Taxonomy" id="8729"/>
    <lineage>
        <taxon>Eukaryota</taxon>
        <taxon>Metazoa</taxon>
        <taxon>Chordata</taxon>
        <taxon>Craniata</taxon>
        <taxon>Vertebrata</taxon>
        <taxon>Euteleostomi</taxon>
        <taxon>Lepidosauria</taxon>
        <taxon>Squamata</taxon>
        <taxon>Bifurcata</taxon>
        <taxon>Unidentata</taxon>
        <taxon>Episquamata</taxon>
        <taxon>Toxicofera</taxon>
        <taxon>Serpentes</taxon>
        <taxon>Colubroidea</taxon>
        <taxon>Viperidae</taxon>
        <taxon>Crotalinae</taxon>
        <taxon>Crotalus</taxon>
    </lineage>
</organism>
<feature type="compositionally biased region" description="Basic and acidic residues" evidence="25">
    <location>
        <begin position="311"/>
        <end position="324"/>
    </location>
</feature>
<dbReference type="GO" id="GO:0006886">
    <property type="term" value="P:intracellular protein transport"/>
    <property type="evidence" value="ECO:0007669"/>
    <property type="project" value="InterPro"/>
</dbReference>
<keyword evidence="8" id="KW-0813">Transport</keyword>
<evidence type="ECO:0000256" key="20">
    <source>
        <dbReference type="ARBA" id="ARBA00030693"/>
    </source>
</evidence>
<keyword evidence="16" id="KW-0653">Protein transport</keyword>
<feature type="region of interest" description="Disordered" evidence="25">
    <location>
        <begin position="261"/>
        <end position="340"/>
    </location>
</feature>
<evidence type="ECO:0000259" key="26">
    <source>
        <dbReference type="PROSITE" id="PS50137"/>
    </source>
</evidence>
<dbReference type="EMBL" id="JAOTOJ010000003">
    <property type="protein sequence ID" value="KAK9404784.1"/>
    <property type="molecule type" value="Genomic_DNA"/>
</dbReference>
<evidence type="ECO:0000313" key="29">
    <source>
        <dbReference type="EMBL" id="KAK9404784.1"/>
    </source>
</evidence>
<dbReference type="SUPFAM" id="SSF48371">
    <property type="entry name" value="ARM repeat"/>
    <property type="match status" value="2"/>
</dbReference>
<dbReference type="Gene3D" id="1.10.1000.11">
    <property type="entry name" value="Arf Nucleotide-binding Site Opener,domain 2"/>
    <property type="match status" value="1"/>
</dbReference>
<dbReference type="FunFam" id="3.30.160.20:FF:000013">
    <property type="entry name" value="double-stranded RNA-binding protein Staufen homolog 2 isoform X3"/>
    <property type="match status" value="1"/>
</dbReference>
<dbReference type="FunFam" id="1.25.10.10:FF:000143">
    <property type="entry name" value="ADP-ribosylation factor guanine nucleotide-exchange factor 2 (brefeldin A-inhibited)"/>
    <property type="match status" value="1"/>
</dbReference>
<evidence type="ECO:0000256" key="6">
    <source>
        <dbReference type="ARBA" id="ARBA00008669"/>
    </source>
</evidence>
<feature type="region of interest" description="Disordered" evidence="25">
    <location>
        <begin position="3040"/>
        <end position="3066"/>
    </location>
</feature>
<accession>A0AAW1BRN4</accession>
<comment type="function">
    <text evidence="22">Binds double-stranded RNA (regardless of the sequence) and tubulin. May play a role in specific positioning of mRNAs at given sites in the cell by cross-linking cytoskeletal and RNA components, and in stimulating their translation at the site.</text>
</comment>
<dbReference type="FunFam" id="1.10.220.20:FF:000002">
    <property type="entry name" value="Brefeldin A-inhibited guanine nucleotide-exchange protein 1"/>
    <property type="match status" value="1"/>
</dbReference>
<evidence type="ECO:0000256" key="23">
    <source>
        <dbReference type="ARBA" id="ARBA00069815"/>
    </source>
</evidence>
<gene>
    <name evidence="29" type="ORF">NXF25_009611</name>
</gene>
<dbReference type="InterPro" id="IPR013713">
    <property type="entry name" value="XPO2_central"/>
</dbReference>
<evidence type="ECO:0000256" key="10">
    <source>
        <dbReference type="ARBA" id="ARBA00022490"/>
    </source>
</evidence>
<feature type="compositionally biased region" description="Polar residues" evidence="25">
    <location>
        <begin position="1574"/>
        <end position="1593"/>
    </location>
</feature>
<feature type="domain" description="DRBM" evidence="26">
    <location>
        <begin position="3174"/>
        <end position="3264"/>
    </location>
</feature>
<feature type="compositionally biased region" description="Low complexity" evidence="25">
    <location>
        <begin position="3040"/>
        <end position="3052"/>
    </location>
</feature>
<dbReference type="Pfam" id="PF03810">
    <property type="entry name" value="IBN_N"/>
    <property type="match status" value="1"/>
</dbReference>
<dbReference type="PROSITE" id="PS50137">
    <property type="entry name" value="DS_RBD"/>
    <property type="match status" value="4"/>
</dbReference>
<feature type="region of interest" description="Disordered" evidence="25">
    <location>
        <begin position="3461"/>
        <end position="3507"/>
    </location>
</feature>
<dbReference type="CDD" id="cd00171">
    <property type="entry name" value="Sec7"/>
    <property type="match status" value="1"/>
</dbReference>
<reference evidence="29 30" key="1">
    <citation type="journal article" date="2024" name="Proc. Natl. Acad. Sci. U.S.A.">
        <title>The genetic regulatory architecture and epigenomic basis for age-related changes in rattlesnake venom.</title>
        <authorList>
            <person name="Hogan M.P."/>
            <person name="Holding M.L."/>
            <person name="Nystrom G.S."/>
            <person name="Colston T.J."/>
            <person name="Bartlett D.A."/>
            <person name="Mason A.J."/>
            <person name="Ellsworth S.A."/>
            <person name="Rautsaw R.M."/>
            <person name="Lawrence K.C."/>
            <person name="Strickland J.L."/>
            <person name="He B."/>
            <person name="Fraser P."/>
            <person name="Margres M.J."/>
            <person name="Gilbert D.M."/>
            <person name="Gibbs H.L."/>
            <person name="Parkinson C.L."/>
            <person name="Rokyta D.R."/>
        </authorList>
    </citation>
    <scope>NUCLEOTIDE SEQUENCE [LARGE SCALE GENOMIC DNA]</scope>
    <source>
        <strain evidence="29">DRR0105</strain>
    </source>
</reference>
<evidence type="ECO:0000256" key="4">
    <source>
        <dbReference type="ARBA" id="ARBA00004556"/>
    </source>
</evidence>
<feature type="region of interest" description="Disordered" evidence="25">
    <location>
        <begin position="3155"/>
        <end position="3174"/>
    </location>
</feature>
<dbReference type="SMART" id="SM00222">
    <property type="entry name" value="Sec7"/>
    <property type="match status" value="1"/>
</dbReference>
<dbReference type="FunFam" id="1.25.10.10:FF:000057">
    <property type="entry name" value="Exportin-2 isoform 1"/>
    <property type="match status" value="1"/>
</dbReference>
<feature type="domain" description="DRBM" evidence="26">
    <location>
        <begin position="3088"/>
        <end position="3155"/>
    </location>
</feature>
<comment type="similarity">
    <text evidence="6">Belongs to the XPO2/CSE1 family.</text>
</comment>
<dbReference type="PANTHER" id="PTHR10663">
    <property type="entry name" value="GUANYL-NUCLEOTIDE EXCHANGE FACTOR"/>
    <property type="match status" value="1"/>
</dbReference>
<evidence type="ECO:0000256" key="7">
    <source>
        <dbReference type="ARBA" id="ARBA00018945"/>
    </source>
</evidence>
<dbReference type="SUPFAM" id="SSF54768">
    <property type="entry name" value="dsRNA-binding domain-like"/>
    <property type="match status" value="4"/>
</dbReference>
<dbReference type="Proteomes" id="UP001474421">
    <property type="component" value="Unassembled WGS sequence"/>
</dbReference>
<keyword evidence="9" id="KW-0488">Methylation</keyword>
<feature type="region of interest" description="Disordered" evidence="25">
    <location>
        <begin position="1574"/>
        <end position="1596"/>
    </location>
</feature>
<evidence type="ECO:0000256" key="17">
    <source>
        <dbReference type="ARBA" id="ARBA00023034"/>
    </source>
</evidence>
<dbReference type="GO" id="GO:0003723">
    <property type="term" value="F:RNA binding"/>
    <property type="evidence" value="ECO:0007669"/>
    <property type="project" value="UniProtKB-UniRule"/>
</dbReference>
<dbReference type="CDD" id="cd19887">
    <property type="entry name" value="DSRM_STAU1_rpt5"/>
    <property type="match status" value="1"/>
</dbReference>
<evidence type="ECO:0000259" key="28">
    <source>
        <dbReference type="PROSITE" id="PS50190"/>
    </source>
</evidence>
<dbReference type="FunFam" id="1.10.1000.11:FF:000003">
    <property type="entry name" value="Brefeldin A-inhibited guanine nucleotide-exchange protein 1"/>
    <property type="match status" value="1"/>
</dbReference>
<evidence type="ECO:0000256" key="14">
    <source>
        <dbReference type="ARBA" id="ARBA00022824"/>
    </source>
</evidence>
<keyword evidence="15 24" id="KW-0694">RNA-binding</keyword>